<dbReference type="RefSeq" id="WP_020834530.1">
    <property type="nucleotide sequence ID" value="NC_021846.1"/>
</dbReference>
<gene>
    <name evidence="1" type="ORF">STAIW_v1c08030</name>
</gene>
<reference evidence="1 2" key="1">
    <citation type="journal article" date="2013" name="Genome Biol. Evol.">
        <title>Comparison of metabolic capacities and inference of gene content evolution in mosquito-associated Spiroplasma diminutum and S. taiwanense.</title>
        <authorList>
            <person name="Lo W.S."/>
            <person name="Ku C."/>
            <person name="Chen L.L."/>
            <person name="Chang T.H."/>
            <person name="Kuo C.H."/>
        </authorList>
    </citation>
    <scope>NUCLEOTIDE SEQUENCE [LARGE SCALE GENOMIC DNA]</scope>
    <source>
        <strain evidence="1">CT-1</strain>
    </source>
</reference>
<organism evidence="1 2">
    <name type="scientific">Spiroplasma taiwanense CT-1</name>
    <dbReference type="NCBI Taxonomy" id="1276220"/>
    <lineage>
        <taxon>Bacteria</taxon>
        <taxon>Bacillati</taxon>
        <taxon>Mycoplasmatota</taxon>
        <taxon>Mollicutes</taxon>
        <taxon>Entomoplasmatales</taxon>
        <taxon>Spiroplasmataceae</taxon>
        <taxon>Spiroplasma</taxon>
    </lineage>
</organism>
<dbReference type="Proteomes" id="UP000014984">
    <property type="component" value="Chromosome"/>
</dbReference>
<proteinExistence type="predicted"/>
<evidence type="ECO:0000313" key="2">
    <source>
        <dbReference type="Proteomes" id="UP000014984"/>
    </source>
</evidence>
<keyword evidence="2" id="KW-1185">Reference proteome</keyword>
<protein>
    <submittedName>
        <fullName evidence="1">Uncharacterized protein</fullName>
    </submittedName>
</protein>
<dbReference type="AlphaFoldDB" id="S5LXR9"/>
<dbReference type="KEGG" id="stai:STAIW_v1c08030"/>
<accession>S5LXR9</accession>
<dbReference type="PATRIC" id="fig|1276220.3.peg.821"/>
<sequence length="81" mass="9522">MKILFVKCGKNAELKSIDQLNNFKYICKNCVLIDLKAKKINNEDVFCIICKNKANYLLISQLNRITDYCKYVFLKILKHCN</sequence>
<dbReference type="EMBL" id="CP005074">
    <property type="protein sequence ID" value="AGR41391.1"/>
    <property type="molecule type" value="Genomic_DNA"/>
</dbReference>
<name>S5LXR9_9MOLU</name>
<dbReference type="STRING" id="1276220.STAIW_v1c08030"/>
<evidence type="ECO:0000313" key="1">
    <source>
        <dbReference type="EMBL" id="AGR41391.1"/>
    </source>
</evidence>
<dbReference type="HOGENOM" id="CLU_2572137_0_0_14"/>